<comment type="caution">
    <text evidence="2">The sequence shown here is derived from an EMBL/GenBank/DDBJ whole genome shotgun (WGS) entry which is preliminary data.</text>
</comment>
<name>A0ABN9UQS5_9DINO</name>
<reference evidence="2" key="1">
    <citation type="submission" date="2023-10" db="EMBL/GenBank/DDBJ databases">
        <authorList>
            <person name="Chen Y."/>
            <person name="Shah S."/>
            <person name="Dougan E. K."/>
            <person name="Thang M."/>
            <person name="Chan C."/>
        </authorList>
    </citation>
    <scope>NUCLEOTIDE SEQUENCE [LARGE SCALE GENOMIC DNA]</scope>
</reference>
<dbReference type="EMBL" id="CAUYUJ010016151">
    <property type="protein sequence ID" value="CAK0862350.1"/>
    <property type="molecule type" value="Genomic_DNA"/>
</dbReference>
<feature type="region of interest" description="Disordered" evidence="1">
    <location>
        <begin position="123"/>
        <end position="157"/>
    </location>
</feature>
<sequence>MAEQGLGADVEEEARIDQEVRQWLDLIEVELRAQCTEFVRIGTARRSGRWLVHRDTRVLCSAAKLAFDVEAAALTPAVARQEPRRARLSLRAGQAAADDSVGEPSEGSDAALDAEARLQARAAAGLEARPVAPRAVSRGRRPRAPSSARAGRAPPLRWWEADRSDARLLAQGPCVGSSQDPR</sequence>
<keyword evidence="3" id="KW-1185">Reference proteome</keyword>
<feature type="compositionally biased region" description="Low complexity" evidence="1">
    <location>
        <begin position="144"/>
        <end position="155"/>
    </location>
</feature>
<gene>
    <name evidence="2" type="ORF">PCOR1329_LOCUS50789</name>
</gene>
<protein>
    <recommendedName>
        <fullName evidence="4">PH domain-containing protein</fullName>
    </recommendedName>
</protein>
<accession>A0ABN9UQS5</accession>
<dbReference type="Proteomes" id="UP001189429">
    <property type="component" value="Unassembled WGS sequence"/>
</dbReference>
<evidence type="ECO:0000313" key="2">
    <source>
        <dbReference type="EMBL" id="CAK0862350.1"/>
    </source>
</evidence>
<evidence type="ECO:0000313" key="3">
    <source>
        <dbReference type="Proteomes" id="UP001189429"/>
    </source>
</evidence>
<proteinExistence type="predicted"/>
<feature type="region of interest" description="Disordered" evidence="1">
    <location>
        <begin position="83"/>
        <end position="109"/>
    </location>
</feature>
<organism evidence="2 3">
    <name type="scientific">Prorocentrum cordatum</name>
    <dbReference type="NCBI Taxonomy" id="2364126"/>
    <lineage>
        <taxon>Eukaryota</taxon>
        <taxon>Sar</taxon>
        <taxon>Alveolata</taxon>
        <taxon>Dinophyceae</taxon>
        <taxon>Prorocentrales</taxon>
        <taxon>Prorocentraceae</taxon>
        <taxon>Prorocentrum</taxon>
    </lineage>
</organism>
<feature type="compositionally biased region" description="Low complexity" evidence="1">
    <location>
        <begin position="123"/>
        <end position="136"/>
    </location>
</feature>
<evidence type="ECO:0000256" key="1">
    <source>
        <dbReference type="SAM" id="MobiDB-lite"/>
    </source>
</evidence>
<evidence type="ECO:0008006" key="4">
    <source>
        <dbReference type="Google" id="ProtNLM"/>
    </source>
</evidence>